<evidence type="ECO:0000313" key="1">
    <source>
        <dbReference type="EMBL" id="OWK44280.1"/>
    </source>
</evidence>
<accession>A0A225DS46</accession>
<name>A0A225DS46_9BACT</name>
<dbReference type="AlphaFoldDB" id="A0A225DS46"/>
<dbReference type="RefSeq" id="WP_088253579.1">
    <property type="nucleotide sequence ID" value="NZ_NIDE01000003.1"/>
</dbReference>
<dbReference type="Proteomes" id="UP000214646">
    <property type="component" value="Unassembled WGS sequence"/>
</dbReference>
<organism evidence="1 2">
    <name type="scientific">Fimbriiglobus ruber</name>
    <dbReference type="NCBI Taxonomy" id="1908690"/>
    <lineage>
        <taxon>Bacteria</taxon>
        <taxon>Pseudomonadati</taxon>
        <taxon>Planctomycetota</taxon>
        <taxon>Planctomycetia</taxon>
        <taxon>Gemmatales</taxon>
        <taxon>Gemmataceae</taxon>
        <taxon>Fimbriiglobus</taxon>
    </lineage>
</organism>
<gene>
    <name evidence="1" type="ORF">FRUB_02212</name>
</gene>
<dbReference type="EMBL" id="NIDE01000003">
    <property type="protein sequence ID" value="OWK44280.1"/>
    <property type="molecule type" value="Genomic_DNA"/>
</dbReference>
<evidence type="ECO:0000313" key="2">
    <source>
        <dbReference type="Proteomes" id="UP000214646"/>
    </source>
</evidence>
<dbReference type="OrthoDB" id="281311at2"/>
<protein>
    <submittedName>
        <fullName evidence="1">Uncharacterized protein</fullName>
    </submittedName>
</protein>
<reference evidence="2" key="1">
    <citation type="submission" date="2017-06" db="EMBL/GenBank/DDBJ databases">
        <title>Genome analysis of Fimbriiglobus ruber SP5, the first member of the order Planctomycetales with confirmed chitinolytic capability.</title>
        <authorList>
            <person name="Ravin N.V."/>
            <person name="Rakitin A.L."/>
            <person name="Ivanova A.A."/>
            <person name="Beletsky A.V."/>
            <person name="Kulichevskaya I.S."/>
            <person name="Mardanov A.V."/>
            <person name="Dedysh S.N."/>
        </authorList>
    </citation>
    <scope>NUCLEOTIDE SEQUENCE [LARGE SCALE GENOMIC DNA]</scope>
    <source>
        <strain evidence="2">SP5</strain>
    </source>
</reference>
<comment type="caution">
    <text evidence="1">The sequence shown here is derived from an EMBL/GenBank/DDBJ whole genome shotgun (WGS) entry which is preliminary data.</text>
</comment>
<keyword evidence="2" id="KW-1185">Reference proteome</keyword>
<sequence length="131" mass="14510">MATSTISTAPANAVRPLIEQVAIDLVHRIYGAEGPAWGTRLTAIEDTILAVRQVLSEKMLDEALQRQANTAEKRPPEFRCRSTCGTEVVATKEPEPRIVATRAGDAEWMEPETTCRKCRRAFFPSEQELGP</sequence>
<proteinExistence type="predicted"/>